<dbReference type="Pfam" id="PF12760">
    <property type="entry name" value="Zn_ribbon_IS1595"/>
    <property type="match status" value="1"/>
</dbReference>
<evidence type="ECO:0000313" key="3">
    <source>
        <dbReference type="Proteomes" id="UP000699691"/>
    </source>
</evidence>
<organism evidence="2 3">
    <name type="scientific">candidate division WWE3 bacterium</name>
    <dbReference type="NCBI Taxonomy" id="2053526"/>
    <lineage>
        <taxon>Bacteria</taxon>
        <taxon>Katanobacteria</taxon>
    </lineage>
</organism>
<reference evidence="2" key="2">
    <citation type="journal article" date="2021" name="Microbiome">
        <title>Successional dynamics and alternative stable states in a saline activated sludge microbial community over 9 years.</title>
        <authorList>
            <person name="Wang Y."/>
            <person name="Ye J."/>
            <person name="Ju F."/>
            <person name="Liu L."/>
            <person name="Boyd J.A."/>
            <person name="Deng Y."/>
            <person name="Parks D.H."/>
            <person name="Jiang X."/>
            <person name="Yin X."/>
            <person name="Woodcroft B.J."/>
            <person name="Tyson G.W."/>
            <person name="Hugenholtz P."/>
            <person name="Polz M.F."/>
            <person name="Zhang T."/>
        </authorList>
    </citation>
    <scope>NUCLEOTIDE SEQUENCE</scope>
    <source>
        <strain evidence="2">HKST-UBA02</strain>
    </source>
</reference>
<accession>A0A955LVL5</accession>
<reference evidence="2" key="1">
    <citation type="submission" date="2020-04" db="EMBL/GenBank/DDBJ databases">
        <authorList>
            <person name="Zhang T."/>
        </authorList>
    </citation>
    <scope>NUCLEOTIDE SEQUENCE</scope>
    <source>
        <strain evidence="2">HKST-UBA02</strain>
    </source>
</reference>
<sequence length="70" mass="8148">MAKNQVQFQRGLSLPEFLKNYGTEQQCCDALFKWRWPEGFTCPVCGHLGYCVIARGNLYQCHRCHHQTSL</sequence>
<dbReference type="EMBL" id="JAGQKY010000032">
    <property type="protein sequence ID" value="MCA9397410.1"/>
    <property type="molecule type" value="Genomic_DNA"/>
</dbReference>
<comment type="caution">
    <text evidence="2">The sequence shown here is derived from an EMBL/GenBank/DDBJ whole genome shotgun (WGS) entry which is preliminary data.</text>
</comment>
<evidence type="ECO:0000259" key="1">
    <source>
        <dbReference type="Pfam" id="PF12760"/>
    </source>
</evidence>
<gene>
    <name evidence="2" type="ORF">KC573_01160</name>
</gene>
<feature type="domain" description="Transposase zinc-ribbon" evidence="1">
    <location>
        <begin position="22"/>
        <end position="67"/>
    </location>
</feature>
<dbReference type="InterPro" id="IPR024442">
    <property type="entry name" value="Transposase_Zn_ribbon"/>
</dbReference>
<evidence type="ECO:0000313" key="2">
    <source>
        <dbReference type="EMBL" id="MCA9397410.1"/>
    </source>
</evidence>
<dbReference type="Proteomes" id="UP000699691">
    <property type="component" value="Unassembled WGS sequence"/>
</dbReference>
<feature type="non-terminal residue" evidence="2">
    <location>
        <position position="70"/>
    </location>
</feature>
<proteinExistence type="predicted"/>
<dbReference type="AlphaFoldDB" id="A0A955LVL5"/>
<protein>
    <submittedName>
        <fullName evidence="2">Transposase</fullName>
    </submittedName>
</protein>
<name>A0A955LVL5_UNCKA</name>